<dbReference type="PANTHER" id="PTHR43884">
    <property type="entry name" value="ACYL-COA DEHYDROGENASE"/>
    <property type="match status" value="1"/>
</dbReference>
<sequence length="399" mass="43551">MSHVLDLTQEERQAQIVAEAERFAEVQIGPRAREFDEAGALADDLIQDMANRGYLTANLATEYGGLGLDPVHYGLFQQAIGKADCATRTLITVHSALCGESLLRWGTEEQKQLWLPRMAKGETLAAFALSEPNVGTDAKSVETRYRKVGDTYVLNGKKKWISFGDKADLFVVIAGNDQGQVSAFLVERDFPGVTTTPLMGMLAGRATHIAMIEFDNVGVPAANLVGMEGGGFTYVVSTALDHGRYSIAWAGVSIAQEAVDQMVSYARERKQFGKRLAEFQLIKGLIADATTETHAARALCLKAGEMRKNKAQDAVMETTMAKYFASKVAMKVATDCVQVHGGNGCISDYPAERLFREAKMLEIIEGTSQIQQEIISGYALRKYISDKETCANVDVAKVR</sequence>
<evidence type="ECO:0000313" key="10">
    <source>
        <dbReference type="Proteomes" id="UP000190626"/>
    </source>
</evidence>
<evidence type="ECO:0000256" key="5">
    <source>
        <dbReference type="RuleBase" id="RU362125"/>
    </source>
</evidence>
<dbReference type="SUPFAM" id="SSF56645">
    <property type="entry name" value="Acyl-CoA dehydrogenase NM domain-like"/>
    <property type="match status" value="1"/>
</dbReference>
<proteinExistence type="inferred from homology"/>
<dbReference type="RefSeq" id="WP_079414399.1">
    <property type="nucleotide sequence ID" value="NZ_MBTG01000017.1"/>
</dbReference>
<evidence type="ECO:0000259" key="7">
    <source>
        <dbReference type="Pfam" id="PF02770"/>
    </source>
</evidence>
<dbReference type="STRING" id="1469647.BC351_28800"/>
<dbReference type="GO" id="GO:0050660">
    <property type="term" value="F:flavin adenine dinucleotide binding"/>
    <property type="evidence" value="ECO:0007669"/>
    <property type="project" value="InterPro"/>
</dbReference>
<protein>
    <submittedName>
        <fullName evidence="9">Acyl-CoA dehydrogenase</fullName>
    </submittedName>
</protein>
<dbReference type="Pfam" id="PF02771">
    <property type="entry name" value="Acyl-CoA_dh_N"/>
    <property type="match status" value="1"/>
</dbReference>
<dbReference type="SUPFAM" id="SSF47203">
    <property type="entry name" value="Acyl-CoA dehydrogenase C-terminal domain-like"/>
    <property type="match status" value="1"/>
</dbReference>
<dbReference type="InterPro" id="IPR036250">
    <property type="entry name" value="AcylCo_DH-like_C"/>
</dbReference>
<dbReference type="GO" id="GO:0003995">
    <property type="term" value="F:acyl-CoA dehydrogenase activity"/>
    <property type="evidence" value="ECO:0007669"/>
    <property type="project" value="TreeGrafter"/>
</dbReference>
<dbReference type="Proteomes" id="UP000190626">
    <property type="component" value="Unassembled WGS sequence"/>
</dbReference>
<dbReference type="InterPro" id="IPR046373">
    <property type="entry name" value="Acyl-CoA_Oxase/DH_mid-dom_sf"/>
</dbReference>
<dbReference type="InterPro" id="IPR009075">
    <property type="entry name" value="AcylCo_DH/oxidase_C"/>
</dbReference>
<evidence type="ECO:0000259" key="8">
    <source>
        <dbReference type="Pfam" id="PF02771"/>
    </source>
</evidence>
<evidence type="ECO:0000256" key="4">
    <source>
        <dbReference type="ARBA" id="ARBA00022827"/>
    </source>
</evidence>
<dbReference type="PIRSF" id="PIRSF016578">
    <property type="entry name" value="HsaA"/>
    <property type="match status" value="1"/>
</dbReference>
<gene>
    <name evidence="9" type="ORF">BC351_28800</name>
</gene>
<dbReference type="Gene3D" id="2.40.110.10">
    <property type="entry name" value="Butyryl-CoA Dehydrogenase, subunit A, domain 2"/>
    <property type="match status" value="1"/>
</dbReference>
<feature type="domain" description="Acyl-CoA oxidase/dehydrogenase middle" evidence="7">
    <location>
        <begin position="126"/>
        <end position="217"/>
    </location>
</feature>
<evidence type="ECO:0000256" key="2">
    <source>
        <dbReference type="ARBA" id="ARBA00009347"/>
    </source>
</evidence>
<evidence type="ECO:0000259" key="6">
    <source>
        <dbReference type="Pfam" id="PF00441"/>
    </source>
</evidence>
<dbReference type="Gene3D" id="1.10.540.10">
    <property type="entry name" value="Acyl-CoA dehydrogenase/oxidase, N-terminal domain"/>
    <property type="match status" value="1"/>
</dbReference>
<dbReference type="Pfam" id="PF02770">
    <property type="entry name" value="Acyl-CoA_dh_M"/>
    <property type="match status" value="1"/>
</dbReference>
<comment type="cofactor">
    <cofactor evidence="1 5">
        <name>FAD</name>
        <dbReference type="ChEBI" id="CHEBI:57692"/>
    </cofactor>
</comment>
<keyword evidence="3 5" id="KW-0285">Flavoprotein</keyword>
<dbReference type="InterPro" id="IPR037069">
    <property type="entry name" value="AcylCoA_DH/ox_N_sf"/>
</dbReference>
<organism evidence="9 10">
    <name type="scientific">Paenibacillus ferrarius</name>
    <dbReference type="NCBI Taxonomy" id="1469647"/>
    <lineage>
        <taxon>Bacteria</taxon>
        <taxon>Bacillati</taxon>
        <taxon>Bacillota</taxon>
        <taxon>Bacilli</taxon>
        <taxon>Bacillales</taxon>
        <taxon>Paenibacillaceae</taxon>
        <taxon>Paenibacillus</taxon>
    </lineage>
</organism>
<dbReference type="PANTHER" id="PTHR43884:SF12">
    <property type="entry name" value="ISOVALERYL-COA DEHYDROGENASE, MITOCHONDRIAL-RELATED"/>
    <property type="match status" value="1"/>
</dbReference>
<reference evidence="10" key="1">
    <citation type="submission" date="2016-07" db="EMBL/GenBank/DDBJ databases">
        <authorList>
            <person name="Florea S."/>
            <person name="Webb J.S."/>
            <person name="Jaromczyk J."/>
            <person name="Schardl C.L."/>
        </authorList>
    </citation>
    <scope>NUCLEOTIDE SEQUENCE [LARGE SCALE GENOMIC DNA]</scope>
    <source>
        <strain evidence="10">CY1</strain>
    </source>
</reference>
<accession>A0A1V4HHY3</accession>
<keyword evidence="10" id="KW-1185">Reference proteome</keyword>
<keyword evidence="4 5" id="KW-0274">FAD</keyword>
<dbReference type="EMBL" id="MBTG01000017">
    <property type="protein sequence ID" value="OPH56172.1"/>
    <property type="molecule type" value="Genomic_DNA"/>
</dbReference>
<evidence type="ECO:0000313" key="9">
    <source>
        <dbReference type="EMBL" id="OPH56172.1"/>
    </source>
</evidence>
<feature type="domain" description="Acyl-CoA dehydrogenase/oxidase C-terminal" evidence="6">
    <location>
        <begin position="229"/>
        <end position="376"/>
    </location>
</feature>
<comment type="similarity">
    <text evidence="2 5">Belongs to the acyl-CoA dehydrogenase family.</text>
</comment>
<feature type="domain" description="Acyl-CoA dehydrogenase/oxidase N-terminal" evidence="8">
    <location>
        <begin position="11"/>
        <end position="122"/>
    </location>
</feature>
<dbReference type="AlphaFoldDB" id="A0A1V4HHY3"/>
<keyword evidence="5" id="KW-0560">Oxidoreductase</keyword>
<dbReference type="Gene3D" id="1.20.140.10">
    <property type="entry name" value="Butyryl-CoA Dehydrogenase, subunit A, domain 3"/>
    <property type="match status" value="1"/>
</dbReference>
<evidence type="ECO:0000256" key="1">
    <source>
        <dbReference type="ARBA" id="ARBA00001974"/>
    </source>
</evidence>
<evidence type="ECO:0000256" key="3">
    <source>
        <dbReference type="ARBA" id="ARBA00022630"/>
    </source>
</evidence>
<dbReference type="InterPro" id="IPR006091">
    <property type="entry name" value="Acyl-CoA_Oxase/DH_mid-dom"/>
</dbReference>
<comment type="caution">
    <text evidence="9">The sequence shown here is derived from an EMBL/GenBank/DDBJ whole genome shotgun (WGS) entry which is preliminary data.</text>
</comment>
<dbReference type="InterPro" id="IPR009100">
    <property type="entry name" value="AcylCoA_DH/oxidase_NM_dom_sf"/>
</dbReference>
<name>A0A1V4HHY3_9BACL</name>
<dbReference type="InterPro" id="IPR013786">
    <property type="entry name" value="AcylCoA_DH/ox_N"/>
</dbReference>
<dbReference type="Pfam" id="PF00441">
    <property type="entry name" value="Acyl-CoA_dh_1"/>
    <property type="match status" value="1"/>
</dbReference>
<dbReference type="FunFam" id="1.20.140.10:FF:000004">
    <property type="entry name" value="Acyl-CoA dehydrogenase FadE25"/>
    <property type="match status" value="1"/>
</dbReference>